<reference evidence="5 6" key="1">
    <citation type="journal article" date="2023" name="G3 (Bethesda)">
        <title>A chromosome-length genome assembly and annotation of blackberry (Rubus argutus, cv. 'Hillquist').</title>
        <authorList>
            <person name="Bruna T."/>
            <person name="Aryal R."/>
            <person name="Dudchenko O."/>
            <person name="Sargent D.J."/>
            <person name="Mead D."/>
            <person name="Buti M."/>
            <person name="Cavallini A."/>
            <person name="Hytonen T."/>
            <person name="Andres J."/>
            <person name="Pham M."/>
            <person name="Weisz D."/>
            <person name="Mascagni F."/>
            <person name="Usai G."/>
            <person name="Natali L."/>
            <person name="Bassil N."/>
            <person name="Fernandez G.E."/>
            <person name="Lomsadze A."/>
            <person name="Armour M."/>
            <person name="Olukolu B."/>
            <person name="Poorten T."/>
            <person name="Britton C."/>
            <person name="Davik J."/>
            <person name="Ashrafi H."/>
            <person name="Aiden E.L."/>
            <person name="Borodovsky M."/>
            <person name="Worthington M."/>
        </authorList>
    </citation>
    <scope>NUCLEOTIDE SEQUENCE [LARGE SCALE GENOMIC DNA]</scope>
    <source>
        <strain evidence="5">PI 553951</strain>
    </source>
</reference>
<dbReference type="GO" id="GO:0003723">
    <property type="term" value="F:RNA binding"/>
    <property type="evidence" value="ECO:0007669"/>
    <property type="project" value="InterPro"/>
</dbReference>
<dbReference type="Gene3D" id="1.25.40.10">
    <property type="entry name" value="Tetratricopeptide repeat domain"/>
    <property type="match status" value="1"/>
</dbReference>
<organism evidence="5 6">
    <name type="scientific">Rubus argutus</name>
    <name type="common">Southern blackberry</name>
    <dbReference type="NCBI Taxonomy" id="59490"/>
    <lineage>
        <taxon>Eukaryota</taxon>
        <taxon>Viridiplantae</taxon>
        <taxon>Streptophyta</taxon>
        <taxon>Embryophyta</taxon>
        <taxon>Tracheophyta</taxon>
        <taxon>Spermatophyta</taxon>
        <taxon>Magnoliopsida</taxon>
        <taxon>eudicotyledons</taxon>
        <taxon>Gunneridae</taxon>
        <taxon>Pentapetalae</taxon>
        <taxon>rosids</taxon>
        <taxon>fabids</taxon>
        <taxon>Rosales</taxon>
        <taxon>Rosaceae</taxon>
        <taxon>Rosoideae</taxon>
        <taxon>Rosoideae incertae sedis</taxon>
        <taxon>Rubus</taxon>
    </lineage>
</organism>
<dbReference type="Pfam" id="PF14432">
    <property type="entry name" value="DYW_deaminase"/>
    <property type="match status" value="1"/>
</dbReference>
<accession>A0AAW1WZ15</accession>
<dbReference type="Proteomes" id="UP001457282">
    <property type="component" value="Unassembled WGS sequence"/>
</dbReference>
<dbReference type="NCBIfam" id="TIGR00756">
    <property type="entry name" value="PPR"/>
    <property type="match status" value="2"/>
</dbReference>
<sequence length="302" mass="34044">MLKAYALYGQATKALQLFSQMDIKPDSTTFVSLLCACSHAGLVEEGTRIFDSMLERYGIVPLCDHFACMVDILGRAGQVDEAEKLVSRMPMEPDSVVWSALLGSCRKHGNTQLAKLAADRLKELDPEGSLVYVQMSNIYSSDGNFGEAGLIRKEMKGSRVKKEPGLSWIEIGNQVHEFSSGGRHHPERNLISRKLEELIGRLREIGYVPDTSLSLHDVEEEHKEEQLYHHSEKLALVFAIMNESSSHCGRTAIKIMKNVRVCVDCHNFMKLASNLLQKDIVVRDSNRFHHFKDGICSCKDYW</sequence>
<dbReference type="Pfam" id="PF20431">
    <property type="entry name" value="E_motif"/>
    <property type="match status" value="1"/>
</dbReference>
<dbReference type="InterPro" id="IPR046960">
    <property type="entry name" value="PPR_At4g14850-like_plant"/>
</dbReference>
<evidence type="ECO:0000256" key="1">
    <source>
        <dbReference type="ARBA" id="ARBA00006643"/>
    </source>
</evidence>
<dbReference type="PANTHER" id="PTHR47926:SF382">
    <property type="entry name" value="PENTACOTRIPEPTIDE-REPEAT REGION OF PRORP DOMAIN-CONTAINING PROTEIN"/>
    <property type="match status" value="1"/>
</dbReference>
<feature type="domain" description="DYW" evidence="4">
    <location>
        <begin position="206"/>
        <end position="302"/>
    </location>
</feature>
<dbReference type="InterPro" id="IPR011990">
    <property type="entry name" value="TPR-like_helical_dom_sf"/>
</dbReference>
<evidence type="ECO:0000313" key="5">
    <source>
        <dbReference type="EMBL" id="KAK9928682.1"/>
    </source>
</evidence>
<dbReference type="InterPro" id="IPR032867">
    <property type="entry name" value="DYW_dom"/>
</dbReference>
<dbReference type="GO" id="GO:0008270">
    <property type="term" value="F:zinc ion binding"/>
    <property type="evidence" value="ECO:0007669"/>
    <property type="project" value="InterPro"/>
</dbReference>
<evidence type="ECO:0000259" key="4">
    <source>
        <dbReference type="Pfam" id="PF14432"/>
    </source>
</evidence>
<comment type="similarity">
    <text evidence="1">Belongs to the PPR family. PCMP-H subfamily.</text>
</comment>
<comment type="caution">
    <text evidence="5">The sequence shown here is derived from an EMBL/GenBank/DDBJ whole genome shotgun (WGS) entry which is preliminary data.</text>
</comment>
<feature type="repeat" description="PPR" evidence="3">
    <location>
        <begin position="26"/>
        <end position="61"/>
    </location>
</feature>
<dbReference type="GO" id="GO:0009451">
    <property type="term" value="P:RNA modification"/>
    <property type="evidence" value="ECO:0007669"/>
    <property type="project" value="InterPro"/>
</dbReference>
<dbReference type="FunFam" id="1.25.40.10:FF:000288">
    <property type="entry name" value="Pentatricopeptide repeat-containing protein At4g02750"/>
    <property type="match status" value="1"/>
</dbReference>
<protein>
    <recommendedName>
        <fullName evidence="4">DYW domain-containing protein</fullName>
    </recommendedName>
</protein>
<name>A0AAW1WZ15_RUBAR</name>
<dbReference type="PROSITE" id="PS51375">
    <property type="entry name" value="PPR"/>
    <property type="match status" value="1"/>
</dbReference>
<proteinExistence type="inferred from homology"/>
<dbReference type="EMBL" id="JBEDUW010000005">
    <property type="protein sequence ID" value="KAK9928682.1"/>
    <property type="molecule type" value="Genomic_DNA"/>
</dbReference>
<evidence type="ECO:0000256" key="2">
    <source>
        <dbReference type="ARBA" id="ARBA00022737"/>
    </source>
</evidence>
<dbReference type="PANTHER" id="PTHR47926">
    <property type="entry name" value="PENTATRICOPEPTIDE REPEAT-CONTAINING PROTEIN"/>
    <property type="match status" value="1"/>
</dbReference>
<dbReference type="InterPro" id="IPR002885">
    <property type="entry name" value="PPR_rpt"/>
</dbReference>
<dbReference type="InterPro" id="IPR046848">
    <property type="entry name" value="E_motif"/>
</dbReference>
<evidence type="ECO:0000313" key="6">
    <source>
        <dbReference type="Proteomes" id="UP001457282"/>
    </source>
</evidence>
<keyword evidence="2" id="KW-0677">Repeat</keyword>
<evidence type="ECO:0000256" key="3">
    <source>
        <dbReference type="PROSITE-ProRule" id="PRU00708"/>
    </source>
</evidence>
<gene>
    <name evidence="5" type="ORF">M0R45_025805</name>
</gene>
<dbReference type="AlphaFoldDB" id="A0AAW1WZ15"/>
<keyword evidence="6" id="KW-1185">Reference proteome</keyword>
<dbReference type="Pfam" id="PF01535">
    <property type="entry name" value="PPR"/>
    <property type="match status" value="3"/>
</dbReference>